<evidence type="ECO:0000256" key="1">
    <source>
        <dbReference type="SAM" id="MobiDB-lite"/>
    </source>
</evidence>
<dbReference type="WBParaSite" id="TMUE_1000005647.1">
    <property type="protein sequence ID" value="TMUE_1000005647.1"/>
    <property type="gene ID" value="WBGene00292132"/>
</dbReference>
<feature type="compositionally biased region" description="Basic and acidic residues" evidence="1">
    <location>
        <begin position="185"/>
        <end position="197"/>
    </location>
</feature>
<feature type="domain" description="OCIA" evidence="2">
    <location>
        <begin position="38"/>
        <end position="118"/>
    </location>
</feature>
<feature type="compositionally biased region" description="Basic and acidic residues" evidence="1">
    <location>
        <begin position="229"/>
        <end position="244"/>
    </location>
</feature>
<dbReference type="STRING" id="70415.A0A5S6QFH3"/>
<name>A0A5S6QFH3_TRIMR</name>
<dbReference type="GO" id="GO:0005768">
    <property type="term" value="C:endosome"/>
    <property type="evidence" value="ECO:0007669"/>
    <property type="project" value="TreeGrafter"/>
</dbReference>
<accession>A0A5S6QFH3</accession>
<feature type="region of interest" description="Disordered" evidence="1">
    <location>
        <begin position="175"/>
        <end position="197"/>
    </location>
</feature>
<sequence>MESNFGNVLPNSSQAIDGSPMMAEGQQQPEAFVPARLSFEELAVLRECARESFFYRCVPLAAGSCLVLKYLNNVGMVKAHPIYGLSFKYAAVIGIGYILGKLSYLKECHKKIFTRIPSSNLADAIRKRDAGQFPRIDTFMLQGSNDASSLDKAVSNSAAQQSTDDYAFYNPDFTIGKPIDDGQDSQERKETKARTDYDDLRMANRRDFLQNYVRNSQPVKGRGFQPPAHGERDGPVGQDMKTEDEPQAQPKLHRGKYGDEGFN</sequence>
<keyword evidence="3" id="KW-1185">Reference proteome</keyword>
<dbReference type="AlphaFoldDB" id="A0A5S6QFH3"/>
<dbReference type="InterPro" id="IPR009764">
    <property type="entry name" value="OCIA_dom"/>
</dbReference>
<feature type="region of interest" description="Disordered" evidence="1">
    <location>
        <begin position="210"/>
        <end position="263"/>
    </location>
</feature>
<protein>
    <submittedName>
        <fullName evidence="4">OCIA domain-containing protein</fullName>
    </submittedName>
</protein>
<dbReference type="PANTHER" id="PTHR13336">
    <property type="entry name" value="OVARIAN CARCINOMA IMMUNOREACTIVE ANTIGEN"/>
    <property type="match status" value="1"/>
</dbReference>
<evidence type="ECO:0000313" key="4">
    <source>
        <dbReference type="WBParaSite" id="TMUE_1000005647.1"/>
    </source>
</evidence>
<proteinExistence type="predicted"/>
<dbReference type="InterPro" id="IPR040187">
    <property type="entry name" value="OCAD1/2"/>
</dbReference>
<reference evidence="4" key="1">
    <citation type="submission" date="2019-12" db="UniProtKB">
        <authorList>
            <consortium name="WormBaseParasite"/>
        </authorList>
    </citation>
    <scope>IDENTIFICATION</scope>
</reference>
<dbReference type="Pfam" id="PF07051">
    <property type="entry name" value="OCIA"/>
    <property type="match status" value="1"/>
</dbReference>
<dbReference type="Proteomes" id="UP000046395">
    <property type="component" value="Unassembled WGS sequence"/>
</dbReference>
<evidence type="ECO:0000313" key="3">
    <source>
        <dbReference type="Proteomes" id="UP000046395"/>
    </source>
</evidence>
<dbReference type="PANTHER" id="PTHR13336:SF3">
    <property type="entry name" value="OCIA DOMAIN-CONTAINING PROTEIN 1"/>
    <property type="match status" value="1"/>
</dbReference>
<organism evidence="3 4">
    <name type="scientific">Trichuris muris</name>
    <name type="common">Mouse whipworm</name>
    <dbReference type="NCBI Taxonomy" id="70415"/>
    <lineage>
        <taxon>Eukaryota</taxon>
        <taxon>Metazoa</taxon>
        <taxon>Ecdysozoa</taxon>
        <taxon>Nematoda</taxon>
        <taxon>Enoplea</taxon>
        <taxon>Dorylaimia</taxon>
        <taxon>Trichinellida</taxon>
        <taxon>Trichuridae</taxon>
        <taxon>Trichuris</taxon>
    </lineage>
</organism>
<evidence type="ECO:0000259" key="2">
    <source>
        <dbReference type="Pfam" id="PF07051"/>
    </source>
</evidence>